<dbReference type="Proteomes" id="UP000016560">
    <property type="component" value="Unassembled WGS sequence"/>
</dbReference>
<proteinExistence type="predicted"/>
<organism evidence="1 2">
    <name type="scientific">Aquipseudomonas alcaligenes (strain ATCC 14909 / DSM 50342 / CCUG 1425 / JCM 20561 / NBRC 14159 / NCIMB 9945 / NCTC 10367 / 1577)</name>
    <name type="common">Pseudomonas alcaligenes</name>
    <dbReference type="NCBI Taxonomy" id="1215092"/>
    <lineage>
        <taxon>Bacteria</taxon>
        <taxon>Pseudomonadati</taxon>
        <taxon>Pseudomonadota</taxon>
        <taxon>Gammaproteobacteria</taxon>
        <taxon>Pseudomonadales</taxon>
        <taxon>Pseudomonadaceae</taxon>
        <taxon>Aquipseudomonas</taxon>
    </lineage>
</organism>
<name>U2ZSQ1_AQUA1</name>
<evidence type="ECO:0000313" key="2">
    <source>
        <dbReference type="Proteomes" id="UP000016560"/>
    </source>
</evidence>
<dbReference type="EMBL" id="BATI01000038">
    <property type="protein sequence ID" value="GAD64470.1"/>
    <property type="molecule type" value="Genomic_DNA"/>
</dbReference>
<reference evidence="1" key="1">
    <citation type="submission" date="2024-09" db="EMBL/GenBank/DDBJ databases">
        <title>Whole genome shotgun sequence of Pseudomonas alcaligenes NBRC 14159.</title>
        <authorList>
            <person name="Yoshida I."/>
            <person name="Hosoyama A."/>
            <person name="Tsuchikane K."/>
            <person name="Noguchi M."/>
            <person name="Hirakata S."/>
            <person name="Ando Y."/>
            <person name="Ohji S."/>
            <person name="Yamazoe A."/>
            <person name="Yamazaki S."/>
            <person name="Fujita N."/>
        </authorList>
    </citation>
    <scope>NUCLEOTIDE SEQUENCE</scope>
    <source>
        <strain evidence="1">NBRC 14159</strain>
    </source>
</reference>
<protein>
    <submittedName>
        <fullName evidence="1">Uncharacterized protein</fullName>
    </submittedName>
</protein>
<keyword evidence="2" id="KW-1185">Reference proteome</keyword>
<dbReference type="AlphaFoldDB" id="U2ZSQ1"/>
<comment type="caution">
    <text evidence="1">The sequence shown here is derived from an EMBL/GenBank/DDBJ whole genome shotgun (WGS) entry which is preliminary data.</text>
</comment>
<sequence length="151" mass="16722">MVGFPLQKSETISLKASGNGWKYIQRGFYPAEAEGSWTHGGESVLCFTPDEPLSGPFAVMLDVSWLIEIQDEPTRFHIYLDDTLLGKSSILVGKSNGSTNLFIFNIERFEQLSPSITVRVVIENPRNPSLIGLSNDNRNLGLMVRGISFVS</sequence>
<evidence type="ECO:0000313" key="1">
    <source>
        <dbReference type="EMBL" id="GAD64470.1"/>
    </source>
</evidence>
<gene>
    <name evidence="1" type="ORF">PA6_038_00420</name>
</gene>
<accession>U2ZSQ1</accession>